<evidence type="ECO:0000259" key="1">
    <source>
        <dbReference type="Pfam" id="PF16289"/>
    </source>
</evidence>
<dbReference type="InterPro" id="IPR032557">
    <property type="entry name" value="DUF4935"/>
</dbReference>
<dbReference type="Proteomes" id="UP000305198">
    <property type="component" value="Unassembled WGS sequence"/>
</dbReference>
<dbReference type="EMBL" id="SWAV01000005">
    <property type="protein sequence ID" value="TKA90406.1"/>
    <property type="molecule type" value="Genomic_DNA"/>
</dbReference>
<comment type="caution">
    <text evidence="2">The sequence shown here is derived from an EMBL/GenBank/DDBJ whole genome shotgun (WGS) entry which is preliminary data.</text>
</comment>
<dbReference type="Pfam" id="PF16289">
    <property type="entry name" value="PIN_12"/>
    <property type="match status" value="1"/>
</dbReference>
<dbReference type="RefSeq" id="WP_136869958.1">
    <property type="nucleotide sequence ID" value="NZ_SWAV01000005.1"/>
</dbReference>
<name>A0A4U0YJW2_9GAMM</name>
<feature type="domain" description="DUF4935" evidence="1">
    <location>
        <begin position="24"/>
        <end position="191"/>
    </location>
</feature>
<dbReference type="AlphaFoldDB" id="A0A4U0YJW2"/>
<evidence type="ECO:0000313" key="2">
    <source>
        <dbReference type="EMBL" id="TKA90406.1"/>
    </source>
</evidence>
<sequence length="385" mass="42605">MNNVPKGLPGPEQLWDGDICFFSLDTDLIQAAAYKFESPPLNKLPAQLPPKMTLILSPIVFEEIVSHQMDSVEEAVSKIRSGINSLRRHVPDYFVLADLPIREPDVLGLARETFAASIRGYLDRCEGGVLDLAGKAFMDKLFARYFQKQPPFDTKGVKKNEFPDAVSLLLLEEYALSIGKKGILASGDKGWQDYCEESESLYCVSSLDQLAEIFVATDEHSKTIGSLVLQQLLDGHTSLSDTLESALQEHVRHAGWGAEAGYPTFSGRAEVEVVDASLSGYAINKGQAKVWSYDNDPAAWLVEISTSAQVELSVHVSKYLWDSIDQEEVFMGVDKVGTEIEITVEAFILCEGVRAGTTPDEWRINVEIGHEDYFVDELGEISVFD</sequence>
<organism evidence="2 3">
    <name type="scientific">Halopseudomonas bauzanensis</name>
    <dbReference type="NCBI Taxonomy" id="653930"/>
    <lineage>
        <taxon>Bacteria</taxon>
        <taxon>Pseudomonadati</taxon>
        <taxon>Pseudomonadota</taxon>
        <taxon>Gammaproteobacteria</taxon>
        <taxon>Pseudomonadales</taxon>
        <taxon>Pseudomonadaceae</taxon>
        <taxon>Halopseudomonas</taxon>
    </lineage>
</organism>
<evidence type="ECO:0000313" key="3">
    <source>
        <dbReference type="Proteomes" id="UP000305198"/>
    </source>
</evidence>
<protein>
    <recommendedName>
        <fullName evidence="1">DUF4935 domain-containing protein</fullName>
    </recommendedName>
</protein>
<accession>A0A4U0YJW2</accession>
<proteinExistence type="predicted"/>
<gene>
    <name evidence="2" type="ORF">FA869_14935</name>
</gene>
<reference evidence="2 3" key="1">
    <citation type="submission" date="2019-04" db="EMBL/GenBank/DDBJ databases">
        <title>Crypto-aerobic microbial life in anoxic (sulfidic) marine sediments.</title>
        <authorList>
            <person name="Bhattacharya S."/>
            <person name="Roy C."/>
            <person name="Mondal N."/>
            <person name="Sarkar J."/>
            <person name="Mandal S."/>
            <person name="Rameez M.J."/>
            <person name="Ghosh W."/>
        </authorList>
    </citation>
    <scope>NUCLEOTIDE SEQUENCE [LARGE SCALE GENOMIC DNA]</scope>
    <source>
        <strain evidence="2 3">SBBB</strain>
    </source>
</reference>